<keyword evidence="2" id="KW-1185">Reference proteome</keyword>
<gene>
    <name evidence="1" type="ORF">QR79_20110</name>
</gene>
<dbReference type="Proteomes" id="UP000036471">
    <property type="component" value="Unassembled WGS sequence"/>
</dbReference>
<sequence length="158" mass="16492">MITTHITDPHVACRHRLLTAYAWFVAARPIEGGSNPTTSAHRSALAANEARRKEVLRILALPAPVTPDGLRVTGLAMAIAAEGRAADSDAGLYLTLAARAILGATGESLPPGFTGFGDEPDHDDRDRAAWTGTGSLPAWAQAGKAAPDDADFLVEARA</sequence>
<protein>
    <submittedName>
        <fullName evidence="1">Uncharacterized protein</fullName>
    </submittedName>
</protein>
<dbReference type="RefSeq" id="WP_048426872.1">
    <property type="nucleotide sequence ID" value="NZ_JTHF01000058.1"/>
</dbReference>
<dbReference type="EMBL" id="JTHG01000196">
    <property type="protein sequence ID" value="KMO18540.1"/>
    <property type="molecule type" value="Genomic_DNA"/>
</dbReference>
<proteinExistence type="predicted"/>
<evidence type="ECO:0000313" key="1">
    <source>
        <dbReference type="EMBL" id="KMO18540.1"/>
    </source>
</evidence>
<evidence type="ECO:0000313" key="2">
    <source>
        <dbReference type="Proteomes" id="UP000036471"/>
    </source>
</evidence>
<name>A0ABR5H4A2_9HYPH</name>
<comment type="caution">
    <text evidence="1">The sequence shown here is derived from an EMBL/GenBank/DDBJ whole genome shotgun (WGS) entry which is preliminary data.</text>
</comment>
<organism evidence="1 2">
    <name type="scientific">Methylobacterium indicum</name>
    <dbReference type="NCBI Taxonomy" id="1775910"/>
    <lineage>
        <taxon>Bacteria</taxon>
        <taxon>Pseudomonadati</taxon>
        <taxon>Pseudomonadota</taxon>
        <taxon>Alphaproteobacteria</taxon>
        <taxon>Hyphomicrobiales</taxon>
        <taxon>Methylobacteriaceae</taxon>
        <taxon>Methylobacterium</taxon>
    </lineage>
</organism>
<accession>A0ABR5H4A2</accession>
<reference evidence="1 2" key="1">
    <citation type="submission" date="2014-11" db="EMBL/GenBank/DDBJ databases">
        <title>Comparative genomics of Methylobacterium species.</title>
        <authorList>
            <person name="Chaudhry V."/>
            <person name="Patil P.B."/>
        </authorList>
    </citation>
    <scope>NUCLEOTIDE SEQUENCE [LARGE SCALE GENOMIC DNA]</scope>
    <source>
        <strain evidence="1 2">SE3.6</strain>
    </source>
</reference>